<gene>
    <name evidence="1" type="ORF">D8836_09855</name>
</gene>
<dbReference type="Proteomes" id="UP000267438">
    <property type="component" value="Unassembled WGS sequence"/>
</dbReference>
<evidence type="ECO:0000313" key="1">
    <source>
        <dbReference type="EMBL" id="RSJ10181.1"/>
    </source>
</evidence>
<reference evidence="1 2" key="1">
    <citation type="submission" date="2018-11" db="EMBL/GenBank/DDBJ databases">
        <title>Species Designations Belie Phenotypic and Genotypic Heterogeneity in Oral Streptococci.</title>
        <authorList>
            <person name="Velsko I."/>
        </authorList>
    </citation>
    <scope>NUCLEOTIDE SEQUENCE [LARGE SCALE GENOMIC DNA]</scope>
    <source>
        <strain evidence="1 2">BCC06</strain>
    </source>
</reference>
<comment type="caution">
    <text evidence="1">The sequence shown here is derived from an EMBL/GenBank/DDBJ whole genome shotgun (WGS) entry which is preliminary data.</text>
</comment>
<evidence type="ECO:0000313" key="2">
    <source>
        <dbReference type="Proteomes" id="UP000267438"/>
    </source>
</evidence>
<name>A0A3R9KH71_STRMT</name>
<protein>
    <submittedName>
        <fullName evidence="1">Uncharacterized protein</fullName>
    </submittedName>
</protein>
<accession>A0A3R9KH71</accession>
<sequence length="218" mass="23280">MSVLVFVSSGLLFLVVPLGFTEAKYLILVNAPEVVEESALNCEPTPIFRPLRGSCEPEVKRRVAILTELNIRFTRPVKSSTSLAATVVFASVLCASDNSSFALPRTSLVDSSSGNSSTAASNSATEALSLFLPLTDEPTSSEPATRFTSSALLECSSFCNSSSFKLDNVVKSLDNVSARLSISPCTASELVNNTCAFNNLTLIKETTEDFNVFLLSKS</sequence>
<dbReference type="EMBL" id="RJOH01000027">
    <property type="protein sequence ID" value="RSJ10181.1"/>
    <property type="molecule type" value="Genomic_DNA"/>
</dbReference>
<organism evidence="1 2">
    <name type="scientific">Streptococcus mitis</name>
    <dbReference type="NCBI Taxonomy" id="28037"/>
    <lineage>
        <taxon>Bacteria</taxon>
        <taxon>Bacillati</taxon>
        <taxon>Bacillota</taxon>
        <taxon>Bacilli</taxon>
        <taxon>Lactobacillales</taxon>
        <taxon>Streptococcaceae</taxon>
        <taxon>Streptococcus</taxon>
        <taxon>Streptococcus mitis group</taxon>
    </lineage>
</organism>
<dbReference type="AlphaFoldDB" id="A0A3R9KH71"/>
<proteinExistence type="predicted"/>